<proteinExistence type="inferred from homology"/>
<dbReference type="GO" id="GO:0043130">
    <property type="term" value="F:ubiquitin binding"/>
    <property type="evidence" value="ECO:0007669"/>
    <property type="project" value="UniProtKB-UniRule"/>
</dbReference>
<keyword evidence="4 9" id="KW-0963">Cytoplasm</keyword>
<reference evidence="12" key="1">
    <citation type="submission" date="2022-07" db="EMBL/GenBank/DDBJ databases">
        <title>Phylogenomic reconstructions and comparative analyses of Kickxellomycotina fungi.</title>
        <authorList>
            <person name="Reynolds N.K."/>
            <person name="Stajich J.E."/>
            <person name="Barry K."/>
            <person name="Grigoriev I.V."/>
            <person name="Crous P."/>
            <person name="Smith M.E."/>
        </authorList>
    </citation>
    <scope>NUCLEOTIDE SEQUENCE</scope>
    <source>
        <strain evidence="12">NBRC 32514</strain>
    </source>
</reference>
<comment type="caution">
    <text evidence="12">The sequence shown here is derived from an EMBL/GenBank/DDBJ whole genome shotgun (WGS) entry which is preliminary data.</text>
</comment>
<dbReference type="Gene3D" id="1.10.10.10">
    <property type="entry name" value="Winged helix-like DNA-binding domain superfamily/Winged helix DNA-binding domain"/>
    <property type="match status" value="2"/>
</dbReference>
<comment type="subunit">
    <text evidence="9">Component of the endosomal sorting complex required for transport II (ESCRT-II).</text>
</comment>
<keyword evidence="7" id="KW-0862">Zinc</keyword>
<dbReference type="GO" id="GO:0043328">
    <property type="term" value="P:protein transport to vacuole involved in ubiquitin-dependent protein catabolic process via the multivesicular body sorting pathway"/>
    <property type="evidence" value="ECO:0007669"/>
    <property type="project" value="UniProtKB-UniRule"/>
</dbReference>
<feature type="region of interest" description="Disordered" evidence="10">
    <location>
        <begin position="97"/>
        <end position="118"/>
    </location>
</feature>
<evidence type="ECO:0000256" key="7">
    <source>
        <dbReference type="ARBA" id="ARBA00022833"/>
    </source>
</evidence>
<dbReference type="InterPro" id="IPR001876">
    <property type="entry name" value="Znf_RanBP2"/>
</dbReference>
<evidence type="ECO:0000256" key="5">
    <source>
        <dbReference type="ARBA" id="ARBA00022723"/>
    </source>
</evidence>
<dbReference type="PROSITE" id="PS51495">
    <property type="entry name" value="GLUE"/>
    <property type="match status" value="1"/>
</dbReference>
<dbReference type="InterPro" id="IPR036390">
    <property type="entry name" value="WH_DNA-bd_sf"/>
</dbReference>
<feature type="region of interest" description="Disordered" evidence="10">
    <location>
        <begin position="187"/>
        <end position="216"/>
    </location>
</feature>
<dbReference type="GO" id="GO:0031902">
    <property type="term" value="C:late endosome membrane"/>
    <property type="evidence" value="ECO:0007669"/>
    <property type="project" value="UniProtKB-UniRule"/>
</dbReference>
<dbReference type="GO" id="GO:0008270">
    <property type="term" value="F:zinc ion binding"/>
    <property type="evidence" value="ECO:0007669"/>
    <property type="project" value="UniProtKB-KW"/>
</dbReference>
<dbReference type="Gene3D" id="6.10.140.260">
    <property type="match status" value="1"/>
</dbReference>
<organism evidence="12 13">
    <name type="scientific">Coemansia erecta</name>
    <dbReference type="NCBI Taxonomy" id="147472"/>
    <lineage>
        <taxon>Eukaryota</taxon>
        <taxon>Fungi</taxon>
        <taxon>Fungi incertae sedis</taxon>
        <taxon>Zoopagomycota</taxon>
        <taxon>Kickxellomycotina</taxon>
        <taxon>Kickxellomycetes</taxon>
        <taxon>Kickxellales</taxon>
        <taxon>Kickxellaceae</taxon>
        <taxon>Coemansia</taxon>
    </lineage>
</organism>
<dbReference type="SUPFAM" id="SSF90209">
    <property type="entry name" value="Ran binding protein zinc finger-like"/>
    <property type="match status" value="1"/>
</dbReference>
<accession>A0A9W7Y7Y8</accession>
<gene>
    <name evidence="12" type="primary">VPS36</name>
    <name evidence="12" type="ORF">LPJ53_000254</name>
</gene>
<dbReference type="Gene3D" id="2.30.29.30">
    <property type="entry name" value="Pleckstrin-homology domain (PH domain)/Phosphotyrosine-binding domain (PTB)"/>
    <property type="match status" value="1"/>
</dbReference>
<sequence length="551" mass="58275">MEVAELGPTQRPLLRSGEKIICIQNKVGLYQGAERDLEHDCGTVYLTSQRVFYVDQERPRERSVMVWLQAIQRCTLHGGFLYTSSKIHVHLRAAAERQDGGDSSGSSRGSGGAGADPAGSEWTCTICEHANRGASKCALCGVARQRDGSSGSGGSGDQAVVRCPACTFDNHASMARCEMCDNPLAPSGGSDATADGSGSGNGSGNGGGPDVSADSGEYPRLRTAEQARAHRTSDDTLMLLKLSFRGGGATAFFPALREAVSNAVWLVVGFEGSGATAAAPTPPTLPPTAQQPLATRRPTAGGISTIVSAAHESSRARDVTLRSAFSDLDALTEKANEIVSMAEHIATQLNSPAASKLRGGGGSSGSSDEDSAARADAFRQYVLDLGIDSPVTRDTAGAVFHDELARELCDYLENYVSQRGGSVALVDAYCLYNRAREFALVYPADFVQACGKFEALQLPLRLRAYPSGLLALEDAAGASDARVVERVAAYVRSFGPLMATDLAAFDDCPVTLAEERLWLCERAGELCRDESVEGVRFHANAFRRRGVDGVY</sequence>
<keyword evidence="12" id="KW-0378">Hydrolase</keyword>
<dbReference type="EMBL" id="JANBOJ010000003">
    <property type="protein sequence ID" value="KAJ1725584.1"/>
    <property type="molecule type" value="Genomic_DNA"/>
</dbReference>
<evidence type="ECO:0000256" key="6">
    <source>
        <dbReference type="ARBA" id="ARBA00022771"/>
    </source>
</evidence>
<dbReference type="SMART" id="SM00547">
    <property type="entry name" value="ZnF_RBZ"/>
    <property type="match status" value="2"/>
</dbReference>
<dbReference type="InterPro" id="IPR036443">
    <property type="entry name" value="Znf_RanBP2_sf"/>
</dbReference>
<evidence type="ECO:0000256" key="10">
    <source>
        <dbReference type="SAM" id="MobiDB-lite"/>
    </source>
</evidence>
<dbReference type="OrthoDB" id="271448at2759"/>
<dbReference type="InterPro" id="IPR037855">
    <property type="entry name" value="Vps36"/>
</dbReference>
<dbReference type="SUPFAM" id="SSF46785">
    <property type="entry name" value="Winged helix' DNA-binding domain"/>
    <property type="match status" value="2"/>
</dbReference>
<dbReference type="Pfam" id="PF11605">
    <property type="entry name" value="Vps36_ESCRT-II"/>
    <property type="match status" value="1"/>
</dbReference>
<evidence type="ECO:0000256" key="2">
    <source>
        <dbReference type="ARBA" id="ARBA00017953"/>
    </source>
</evidence>
<evidence type="ECO:0000256" key="3">
    <source>
        <dbReference type="ARBA" id="ARBA00022448"/>
    </source>
</evidence>
<evidence type="ECO:0000256" key="1">
    <source>
        <dbReference type="ARBA" id="ARBA00009697"/>
    </source>
</evidence>
<dbReference type="GO" id="GO:0032266">
    <property type="term" value="F:phosphatidylinositol-3-phosphate binding"/>
    <property type="evidence" value="ECO:0007669"/>
    <property type="project" value="UniProtKB-UniRule"/>
</dbReference>
<dbReference type="InterPro" id="IPR011993">
    <property type="entry name" value="PH-like_dom_sf"/>
</dbReference>
<feature type="region of interest" description="Disordered" evidence="10">
    <location>
        <begin position="275"/>
        <end position="296"/>
    </location>
</feature>
<comment type="similarity">
    <text evidence="1 9">Belongs to the VPS36 family.</text>
</comment>
<feature type="compositionally biased region" description="Low complexity" evidence="10">
    <location>
        <begin position="187"/>
        <end position="196"/>
    </location>
</feature>
<dbReference type="PANTHER" id="PTHR13128:SF12">
    <property type="entry name" value="VACUOLAR PROTEIN-SORTING-ASSOCIATED PROTEIN 36"/>
    <property type="match status" value="1"/>
</dbReference>
<evidence type="ECO:0000256" key="9">
    <source>
        <dbReference type="RuleBase" id="RU367095"/>
    </source>
</evidence>
<comment type="function">
    <text evidence="9">Component of the ESCRT-II complex (endosomal sorting complex required for transport II), which is required for multivesicular body (MVB) formation and sorting of endosomal cargo proteins into MVBs.</text>
</comment>
<keyword evidence="13" id="KW-1185">Reference proteome</keyword>
<keyword evidence="9" id="KW-0967">Endosome</keyword>
<dbReference type="InterPro" id="IPR021648">
    <property type="entry name" value="GLUE_dom"/>
</dbReference>
<protein>
    <recommendedName>
        <fullName evidence="2 9">Vacuolar protein-sorting-associated protein 36</fullName>
    </recommendedName>
    <alternativeName>
        <fullName evidence="9">ESCRT-II complex subunit VPS36</fullName>
    </alternativeName>
</protein>
<dbReference type="SUPFAM" id="SSF50729">
    <property type="entry name" value="PH domain-like"/>
    <property type="match status" value="1"/>
</dbReference>
<keyword evidence="3 9" id="KW-0813">Transport</keyword>
<dbReference type="AlphaFoldDB" id="A0A9W7Y7Y8"/>
<dbReference type="FunFam" id="1.10.10.10:FF:000416">
    <property type="entry name" value="Vacuolar protein-sorting-associated protein 36"/>
    <property type="match status" value="1"/>
</dbReference>
<dbReference type="GO" id="GO:0000814">
    <property type="term" value="C:ESCRT II complex"/>
    <property type="evidence" value="ECO:0007669"/>
    <property type="project" value="UniProtKB-UniRule"/>
</dbReference>
<dbReference type="Proteomes" id="UP001149813">
    <property type="component" value="Unassembled WGS sequence"/>
</dbReference>
<dbReference type="PANTHER" id="PTHR13128">
    <property type="entry name" value="VACUOLAR PROTEIN-SORTING-ASSOCIATED PROTEIN 36"/>
    <property type="match status" value="1"/>
</dbReference>
<evidence type="ECO:0000256" key="4">
    <source>
        <dbReference type="ARBA" id="ARBA00022490"/>
    </source>
</evidence>
<keyword evidence="8 9" id="KW-0653">Protein transport</keyword>
<dbReference type="GO" id="GO:0016787">
    <property type="term" value="F:hydrolase activity"/>
    <property type="evidence" value="ECO:0007669"/>
    <property type="project" value="UniProtKB-KW"/>
</dbReference>
<dbReference type="Pfam" id="PF04157">
    <property type="entry name" value="EAP30"/>
    <property type="match status" value="1"/>
</dbReference>
<dbReference type="InterPro" id="IPR036388">
    <property type="entry name" value="WH-like_DNA-bd_sf"/>
</dbReference>
<keyword evidence="6" id="KW-0863">Zinc-finger</keyword>
<dbReference type="InterPro" id="IPR040608">
    <property type="entry name" value="Snf8/Vps36"/>
</dbReference>
<evidence type="ECO:0000313" key="12">
    <source>
        <dbReference type="EMBL" id="KAJ1725584.1"/>
    </source>
</evidence>
<evidence type="ECO:0000256" key="8">
    <source>
        <dbReference type="ARBA" id="ARBA00022927"/>
    </source>
</evidence>
<name>A0A9W7Y7Y8_9FUNG</name>
<feature type="compositionally biased region" description="Gly residues" evidence="10">
    <location>
        <begin position="197"/>
        <end position="209"/>
    </location>
</feature>
<feature type="domain" description="GLUE N-terminal" evidence="11">
    <location>
        <begin position="4"/>
        <end position="272"/>
    </location>
</feature>
<evidence type="ECO:0000259" key="11">
    <source>
        <dbReference type="PROSITE" id="PS51495"/>
    </source>
</evidence>
<keyword evidence="5" id="KW-0479">Metal-binding</keyword>
<evidence type="ECO:0000313" key="13">
    <source>
        <dbReference type="Proteomes" id="UP001149813"/>
    </source>
</evidence>
<comment type="subcellular location">
    <subcellularLocation>
        <location evidence="9">Cytoplasm</location>
    </subcellularLocation>
    <subcellularLocation>
        <location evidence="9">Endosome</location>
    </subcellularLocation>
</comment>